<evidence type="ECO:0000313" key="2">
    <source>
        <dbReference type="Proteomes" id="UP000006028"/>
    </source>
</evidence>
<accession>E2ZFS2</accession>
<feature type="non-terminal residue" evidence="1">
    <location>
        <position position="1"/>
    </location>
</feature>
<reference evidence="1 2" key="1">
    <citation type="submission" date="2010-08" db="EMBL/GenBank/DDBJ databases">
        <authorList>
            <person name="Weinstock G."/>
            <person name="Sodergren E."/>
            <person name="Clifton S."/>
            <person name="Fulton L."/>
            <person name="Fulton B."/>
            <person name="Courtney L."/>
            <person name="Fronick C."/>
            <person name="Harrison M."/>
            <person name="Strong C."/>
            <person name="Farmer C."/>
            <person name="Delahaunty K."/>
            <person name="Markovic C."/>
            <person name="Hall O."/>
            <person name="Minx P."/>
            <person name="Tomlinson C."/>
            <person name="Mitreva M."/>
            <person name="Hou S."/>
            <person name="Chen J."/>
            <person name="Wollam A."/>
            <person name="Pepin K.H."/>
            <person name="Johnson M."/>
            <person name="Bhonagiri V."/>
            <person name="Zhang X."/>
            <person name="Suruliraj S."/>
            <person name="Warren W."/>
            <person name="Chinwalla A."/>
            <person name="Mardis E.R."/>
            <person name="Wilson R.K."/>
        </authorList>
    </citation>
    <scope>NUCLEOTIDE SEQUENCE [LARGE SCALE GENOMIC DNA]</scope>
    <source>
        <strain evidence="1 2">KLE1255</strain>
    </source>
</reference>
<dbReference type="EMBL" id="AECU01000033">
    <property type="protein sequence ID" value="EFQ07967.1"/>
    <property type="molecule type" value="Genomic_DNA"/>
</dbReference>
<dbReference type="RefSeq" id="WP_005938488.1">
    <property type="nucleotide sequence ID" value="NZ_GL538244.1"/>
</dbReference>
<sequence length="95" mass="10844">LRFALTISEEKLFFIERKPENLRIFWLSLFTGKVVEINGILPLSACGRRAAEKMHLTGTARLVKKQFRNDRSRFGTANYKNNISAVYGAAHAEPF</sequence>
<dbReference type="AlphaFoldDB" id="E2ZFS2"/>
<protein>
    <submittedName>
        <fullName evidence="1">Uncharacterized protein</fullName>
    </submittedName>
</protein>
<dbReference type="Proteomes" id="UP000006028">
    <property type="component" value="Unassembled WGS sequence"/>
</dbReference>
<dbReference type="BioCyc" id="FCF748224-HMP:GTSS-3243-MONOMER"/>
<proteinExistence type="predicted"/>
<evidence type="ECO:0000313" key="1">
    <source>
        <dbReference type="EMBL" id="EFQ07967.1"/>
    </source>
</evidence>
<dbReference type="HOGENOM" id="CLU_2377652_0_0_9"/>
<name>E2ZFS2_9FIRM</name>
<organism evidence="1 2">
    <name type="scientific">Faecalibacterium cf. prausnitzii KLE1255</name>
    <dbReference type="NCBI Taxonomy" id="748224"/>
    <lineage>
        <taxon>Bacteria</taxon>
        <taxon>Bacillati</taxon>
        <taxon>Bacillota</taxon>
        <taxon>Clostridia</taxon>
        <taxon>Eubacteriales</taxon>
        <taxon>Oscillospiraceae</taxon>
        <taxon>Faecalibacterium</taxon>
    </lineage>
</organism>
<comment type="caution">
    <text evidence="1">The sequence shown here is derived from an EMBL/GenBank/DDBJ whole genome shotgun (WGS) entry which is preliminary data.</text>
</comment>
<gene>
    <name evidence="1" type="ORF">HMPREF9436_00505</name>
</gene>